<gene>
    <name evidence="2" type="ORF">Pflav_002260</name>
</gene>
<dbReference type="Gene3D" id="1.10.10.10">
    <property type="entry name" value="Winged helix-like DNA-binding domain superfamily/Winged helix DNA-binding domain"/>
    <property type="match status" value="1"/>
</dbReference>
<protein>
    <submittedName>
        <fullName evidence="2">PadR family transcriptional regulator</fullName>
    </submittedName>
</protein>
<feature type="domain" description="Transcription regulator PadR N-terminal" evidence="1">
    <location>
        <begin position="7"/>
        <end position="80"/>
    </location>
</feature>
<organism evidence="2 3">
    <name type="scientific">Phytohabitans flavus</name>
    <dbReference type="NCBI Taxonomy" id="1076124"/>
    <lineage>
        <taxon>Bacteria</taxon>
        <taxon>Bacillati</taxon>
        <taxon>Actinomycetota</taxon>
        <taxon>Actinomycetes</taxon>
        <taxon>Micromonosporales</taxon>
        <taxon>Micromonosporaceae</taxon>
    </lineage>
</organism>
<dbReference type="SUPFAM" id="SSF46785">
    <property type="entry name" value="Winged helix' DNA-binding domain"/>
    <property type="match status" value="1"/>
</dbReference>
<evidence type="ECO:0000259" key="1">
    <source>
        <dbReference type="Pfam" id="PF03551"/>
    </source>
</evidence>
<accession>A0A6F8XJ28</accession>
<sequence>MTVSYALLTLLEENERHGYDLKRAYDQRFDGTRELTFGALYRALSQLVKGGQATVVAIEPGAGPERKRYAITEAGVTDLQRWLAEPEDPQPHLQTVLFMKVMLALMSGRPAKAYLRAQRAHHMSRMRDLTTRRRGADAAAALRLDYELFHVEADLRWIDHAESRLTDVAAEVR</sequence>
<dbReference type="PANTHER" id="PTHR43252">
    <property type="entry name" value="TRANSCRIPTIONAL REGULATOR YQJI"/>
    <property type="match status" value="1"/>
</dbReference>
<reference evidence="2 3" key="2">
    <citation type="submission" date="2020-03" db="EMBL/GenBank/DDBJ databases">
        <authorList>
            <person name="Ichikawa N."/>
            <person name="Kimura A."/>
            <person name="Kitahashi Y."/>
            <person name="Uohara A."/>
        </authorList>
    </citation>
    <scope>NUCLEOTIDE SEQUENCE [LARGE SCALE GENOMIC DNA]</scope>
    <source>
        <strain evidence="2 3">NBRC 107702</strain>
    </source>
</reference>
<dbReference type="Proteomes" id="UP000502508">
    <property type="component" value="Chromosome"/>
</dbReference>
<dbReference type="KEGG" id="pfla:Pflav_002260"/>
<proteinExistence type="predicted"/>
<dbReference type="EMBL" id="AP022870">
    <property type="protein sequence ID" value="BCB73816.1"/>
    <property type="molecule type" value="Genomic_DNA"/>
</dbReference>
<dbReference type="InterPro" id="IPR036388">
    <property type="entry name" value="WH-like_DNA-bd_sf"/>
</dbReference>
<dbReference type="Pfam" id="PF03551">
    <property type="entry name" value="PadR"/>
    <property type="match status" value="1"/>
</dbReference>
<dbReference type="PANTHER" id="PTHR43252:SF6">
    <property type="entry name" value="NEGATIVE TRANSCRIPTION REGULATOR PADR"/>
    <property type="match status" value="1"/>
</dbReference>
<dbReference type="InterPro" id="IPR036390">
    <property type="entry name" value="WH_DNA-bd_sf"/>
</dbReference>
<reference evidence="2 3" key="1">
    <citation type="submission" date="2020-03" db="EMBL/GenBank/DDBJ databases">
        <title>Whole genome shotgun sequence of Phytohabitans flavus NBRC 107702.</title>
        <authorList>
            <person name="Komaki H."/>
            <person name="Tamura T."/>
        </authorList>
    </citation>
    <scope>NUCLEOTIDE SEQUENCE [LARGE SCALE GENOMIC DNA]</scope>
    <source>
        <strain evidence="2 3">NBRC 107702</strain>
    </source>
</reference>
<dbReference type="RefSeq" id="WP_173032988.1">
    <property type="nucleotide sequence ID" value="NZ_AP022870.1"/>
</dbReference>
<dbReference type="AlphaFoldDB" id="A0A6F8XJ28"/>
<keyword evidence="3" id="KW-1185">Reference proteome</keyword>
<evidence type="ECO:0000313" key="2">
    <source>
        <dbReference type="EMBL" id="BCB73816.1"/>
    </source>
</evidence>
<dbReference type="InterPro" id="IPR005149">
    <property type="entry name" value="Tscrpt_reg_PadR_N"/>
</dbReference>
<evidence type="ECO:0000313" key="3">
    <source>
        <dbReference type="Proteomes" id="UP000502508"/>
    </source>
</evidence>
<name>A0A6F8XJ28_9ACTN</name>